<feature type="domain" description="Peptidase M13 N-terminal" evidence="9">
    <location>
        <begin position="39"/>
        <end position="417"/>
    </location>
</feature>
<evidence type="ECO:0000313" key="10">
    <source>
        <dbReference type="EMBL" id="PZP52705.1"/>
    </source>
</evidence>
<dbReference type="PRINTS" id="PR00786">
    <property type="entry name" value="NEPRILYSIN"/>
</dbReference>
<gene>
    <name evidence="10" type="ORF">DI598_00245</name>
</gene>
<evidence type="ECO:0000256" key="6">
    <source>
        <dbReference type="ARBA" id="ARBA00022833"/>
    </source>
</evidence>
<dbReference type="Pfam" id="PF05649">
    <property type="entry name" value="Peptidase_M13_N"/>
    <property type="match status" value="1"/>
</dbReference>
<dbReference type="Gene3D" id="3.40.390.10">
    <property type="entry name" value="Collagenase (Catalytic Domain)"/>
    <property type="match status" value="1"/>
</dbReference>
<evidence type="ECO:0000259" key="8">
    <source>
        <dbReference type="Pfam" id="PF01431"/>
    </source>
</evidence>
<evidence type="ECO:0000256" key="7">
    <source>
        <dbReference type="ARBA" id="ARBA00023049"/>
    </source>
</evidence>
<protein>
    <submittedName>
        <fullName evidence="10">Peptidase M13</fullName>
    </submittedName>
</protein>
<name>A0A2W5F9G5_9SPHI</name>
<dbReference type="InterPro" id="IPR000718">
    <property type="entry name" value="Peptidase_M13"/>
</dbReference>
<keyword evidence="6" id="KW-0862">Zinc</keyword>
<dbReference type="Proteomes" id="UP000249645">
    <property type="component" value="Unassembled WGS sequence"/>
</dbReference>
<evidence type="ECO:0000256" key="5">
    <source>
        <dbReference type="ARBA" id="ARBA00022801"/>
    </source>
</evidence>
<keyword evidence="7" id="KW-0482">Metalloprotease</keyword>
<comment type="caution">
    <text evidence="10">The sequence shown here is derived from an EMBL/GenBank/DDBJ whole genome shotgun (WGS) entry which is preliminary data.</text>
</comment>
<dbReference type="GO" id="GO:0016485">
    <property type="term" value="P:protein processing"/>
    <property type="evidence" value="ECO:0007669"/>
    <property type="project" value="TreeGrafter"/>
</dbReference>
<feature type="domain" description="Peptidase M13 C-terminal" evidence="8">
    <location>
        <begin position="469"/>
        <end position="669"/>
    </location>
</feature>
<keyword evidence="4" id="KW-0479">Metal-binding</keyword>
<comment type="similarity">
    <text evidence="2">Belongs to the peptidase M13 family.</text>
</comment>
<evidence type="ECO:0000256" key="2">
    <source>
        <dbReference type="ARBA" id="ARBA00007357"/>
    </source>
</evidence>
<dbReference type="Gene3D" id="1.10.1380.10">
    <property type="entry name" value="Neutral endopeptidase , domain2"/>
    <property type="match status" value="1"/>
</dbReference>
<dbReference type="InterPro" id="IPR008753">
    <property type="entry name" value="Peptidase_M13_N"/>
</dbReference>
<evidence type="ECO:0000313" key="11">
    <source>
        <dbReference type="Proteomes" id="UP000249645"/>
    </source>
</evidence>
<dbReference type="AlphaFoldDB" id="A0A2W5F9G5"/>
<dbReference type="PANTHER" id="PTHR11733:SF167">
    <property type="entry name" value="FI17812P1-RELATED"/>
    <property type="match status" value="1"/>
</dbReference>
<proteinExistence type="inferred from homology"/>
<reference evidence="10 11" key="1">
    <citation type="submission" date="2017-11" db="EMBL/GenBank/DDBJ databases">
        <title>Infants hospitalized years apart are colonized by the same room-sourced microbial strains.</title>
        <authorList>
            <person name="Brooks B."/>
            <person name="Olm M.R."/>
            <person name="Firek B.A."/>
            <person name="Baker R."/>
            <person name="Thomas B.C."/>
            <person name="Morowitz M.J."/>
            <person name="Banfield J.F."/>
        </authorList>
    </citation>
    <scope>NUCLEOTIDE SEQUENCE [LARGE SCALE GENOMIC DNA]</scope>
    <source>
        <strain evidence="10">S2_009_000_R2_76</strain>
    </source>
</reference>
<keyword evidence="3" id="KW-0645">Protease</keyword>
<organism evidence="10 11">
    <name type="scientific">Pseudopedobacter saltans</name>
    <dbReference type="NCBI Taxonomy" id="151895"/>
    <lineage>
        <taxon>Bacteria</taxon>
        <taxon>Pseudomonadati</taxon>
        <taxon>Bacteroidota</taxon>
        <taxon>Sphingobacteriia</taxon>
        <taxon>Sphingobacteriales</taxon>
        <taxon>Sphingobacteriaceae</taxon>
        <taxon>Pseudopedobacter</taxon>
    </lineage>
</organism>
<dbReference type="GO" id="GO:0005886">
    <property type="term" value="C:plasma membrane"/>
    <property type="evidence" value="ECO:0007669"/>
    <property type="project" value="TreeGrafter"/>
</dbReference>
<evidence type="ECO:0000256" key="3">
    <source>
        <dbReference type="ARBA" id="ARBA00022670"/>
    </source>
</evidence>
<dbReference type="InterPro" id="IPR018497">
    <property type="entry name" value="Peptidase_M13_C"/>
</dbReference>
<dbReference type="SUPFAM" id="SSF55486">
    <property type="entry name" value="Metalloproteases ('zincins'), catalytic domain"/>
    <property type="match status" value="1"/>
</dbReference>
<keyword evidence="5" id="KW-0378">Hydrolase</keyword>
<evidence type="ECO:0000256" key="1">
    <source>
        <dbReference type="ARBA" id="ARBA00001947"/>
    </source>
</evidence>
<dbReference type="InterPro" id="IPR024079">
    <property type="entry name" value="MetalloPept_cat_dom_sf"/>
</dbReference>
<dbReference type="EMBL" id="QFOI01000001">
    <property type="protein sequence ID" value="PZP52705.1"/>
    <property type="molecule type" value="Genomic_DNA"/>
</dbReference>
<dbReference type="PANTHER" id="PTHR11733">
    <property type="entry name" value="ZINC METALLOPROTEASE FAMILY M13 NEPRILYSIN-RELATED"/>
    <property type="match status" value="1"/>
</dbReference>
<evidence type="ECO:0000256" key="4">
    <source>
        <dbReference type="ARBA" id="ARBA00022723"/>
    </source>
</evidence>
<dbReference type="PROSITE" id="PS51885">
    <property type="entry name" value="NEPRILYSIN"/>
    <property type="match status" value="1"/>
</dbReference>
<dbReference type="CDD" id="cd08662">
    <property type="entry name" value="M13"/>
    <property type="match status" value="1"/>
</dbReference>
<dbReference type="GO" id="GO:0046872">
    <property type="term" value="F:metal ion binding"/>
    <property type="evidence" value="ECO:0007669"/>
    <property type="project" value="UniProtKB-KW"/>
</dbReference>
<comment type="cofactor">
    <cofactor evidence="1">
        <name>Zn(2+)</name>
        <dbReference type="ChEBI" id="CHEBI:29105"/>
    </cofactor>
</comment>
<dbReference type="GO" id="GO:0004222">
    <property type="term" value="F:metalloendopeptidase activity"/>
    <property type="evidence" value="ECO:0007669"/>
    <property type="project" value="InterPro"/>
</dbReference>
<dbReference type="Pfam" id="PF01431">
    <property type="entry name" value="Peptidase_M13"/>
    <property type="match status" value="1"/>
</dbReference>
<evidence type="ECO:0000259" key="9">
    <source>
        <dbReference type="Pfam" id="PF05649"/>
    </source>
</evidence>
<sequence>MIAGTAMVVASTVSTVSAQKPTSKSPVLNTSFINKSIKPGDNFFRYANGNWYDTATISPTETGVGSFYDLDKSVRENIKVILESAEKTKAAKGSFEQLVGDFYASGMDTITINKLGYTPIKPILADLDKVNTIPELLKFIAVRERENGTSFFRWGIGADDKNSSQNIVQFSQGGLGLSDRDYYFKTDAHTLEIVNAYKTYLTKLFVLTGTDQATATKNAELIFDIEKQLASSHRTRVELRNPELNYNKIAISELVASEPNIGWKTLLSELGINNEKFLLIGQPAYYKKLDSMLTTVPVADWKVYMRAKTIAGAATYLSSDFTDAQFEYSKVISGQVKQKPRWEKIYGLTNGYLGDPLGKLYVDKYFTQTAKTRMDELVANLQKSFSTRINKLDWMSDSTKAIAQTKLAAFIKKIGYPTKWKDYSKVVINRNTFYDNVMSSSKNSYNRELAKLGKPVDKTEWAMTPPTINAYYNPSINEIVFPAGILQPPFFNPLADDAVNYGGIGMVIGHEMTHGFDDQGSQYDKEGNLKNWWGAGDKSKFDEKVKQVIAQYNSFTVLDSLHVNGALTVGENMADIGGIAIAYDAFKLTKQGQGNTKIDGLTPDQRFFLSFSQIWRIKLKEATVRRLIDLDPHSPAEWRVNGPLMNFTPFYNAFDVKPGEKMYKPEAERIKIW</sequence>
<accession>A0A2W5F9G5</accession>
<dbReference type="InterPro" id="IPR042089">
    <property type="entry name" value="Peptidase_M13_dom_2"/>
</dbReference>